<organism evidence="1 2">
    <name type="scientific">Jutongia huaianensis</name>
    <dbReference type="NCBI Taxonomy" id="2763668"/>
    <lineage>
        <taxon>Bacteria</taxon>
        <taxon>Bacillati</taxon>
        <taxon>Bacillota</taxon>
        <taxon>Clostridia</taxon>
        <taxon>Lachnospirales</taxon>
        <taxon>Lachnospiraceae</taxon>
        <taxon>Jutongia</taxon>
    </lineage>
</organism>
<gene>
    <name evidence="1" type="ORF">H8704_12525</name>
</gene>
<keyword evidence="2" id="KW-1185">Reference proteome</keyword>
<dbReference type="RefSeq" id="WP_249298484.1">
    <property type="nucleotide sequence ID" value="NZ_JACRSX010000022.1"/>
</dbReference>
<protein>
    <submittedName>
        <fullName evidence="1">Uncharacterized protein</fullName>
    </submittedName>
</protein>
<sequence>MMKGLGFIDFAYEKDAVNEKIEKLFHQLLGAAKDPLYGDEYCSVLIYE</sequence>
<proteinExistence type="predicted"/>
<reference evidence="1 2" key="1">
    <citation type="submission" date="2020-08" db="EMBL/GenBank/DDBJ databases">
        <title>Genome public.</title>
        <authorList>
            <person name="Liu C."/>
            <person name="Sun Q."/>
        </authorList>
    </citation>
    <scope>NUCLEOTIDE SEQUENCE [LARGE SCALE GENOMIC DNA]</scope>
    <source>
        <strain evidence="1 2">NSJ-37</strain>
    </source>
</reference>
<dbReference type="Proteomes" id="UP000606193">
    <property type="component" value="Unassembled WGS sequence"/>
</dbReference>
<evidence type="ECO:0000313" key="1">
    <source>
        <dbReference type="EMBL" id="MBC8563436.1"/>
    </source>
</evidence>
<evidence type="ECO:0000313" key="2">
    <source>
        <dbReference type="Proteomes" id="UP000606193"/>
    </source>
</evidence>
<dbReference type="EMBL" id="JACRSX010000022">
    <property type="protein sequence ID" value="MBC8563436.1"/>
    <property type="molecule type" value="Genomic_DNA"/>
</dbReference>
<comment type="caution">
    <text evidence="1">The sequence shown here is derived from an EMBL/GenBank/DDBJ whole genome shotgun (WGS) entry which is preliminary data.</text>
</comment>
<accession>A0ABR7N484</accession>
<name>A0ABR7N484_9FIRM</name>